<dbReference type="OrthoDB" id="9813967at2"/>
<gene>
    <name evidence="9" type="ORF">CYD53_112141</name>
</gene>
<keyword evidence="10" id="KW-1185">Reference proteome</keyword>
<feature type="domain" description="Multidrug resistance protein MdtA-like barrel-sandwich hybrid" evidence="6">
    <location>
        <begin position="62"/>
        <end position="195"/>
    </location>
</feature>
<proteinExistence type="inferred from homology"/>
<protein>
    <submittedName>
        <fullName evidence="9">RND family efflux transporter MFP subunit</fullName>
    </submittedName>
</protein>
<evidence type="ECO:0000259" key="5">
    <source>
        <dbReference type="Pfam" id="PF25876"/>
    </source>
</evidence>
<dbReference type="PANTHER" id="PTHR30469:SF15">
    <property type="entry name" value="HLYD FAMILY OF SECRETION PROTEINS"/>
    <property type="match status" value="1"/>
</dbReference>
<comment type="subcellular location">
    <subcellularLocation>
        <location evidence="1">Cell envelope</location>
    </subcellularLocation>
</comment>
<evidence type="ECO:0000259" key="8">
    <source>
        <dbReference type="Pfam" id="PF25967"/>
    </source>
</evidence>
<evidence type="ECO:0000256" key="1">
    <source>
        <dbReference type="ARBA" id="ARBA00004196"/>
    </source>
</evidence>
<feature type="domain" description="Multidrug resistance protein MdtA-like alpha-helical hairpin" evidence="5">
    <location>
        <begin position="101"/>
        <end position="169"/>
    </location>
</feature>
<feature type="domain" description="Multidrug resistance protein MdtA-like C-terminal permuted SH3" evidence="8">
    <location>
        <begin position="287"/>
        <end position="344"/>
    </location>
</feature>
<dbReference type="InterPro" id="IPR058792">
    <property type="entry name" value="Beta-barrel_RND_2"/>
</dbReference>
<keyword evidence="3" id="KW-0813">Transport</keyword>
<dbReference type="Pfam" id="PF25954">
    <property type="entry name" value="Beta-barrel_RND_2"/>
    <property type="match status" value="1"/>
</dbReference>
<evidence type="ECO:0000256" key="4">
    <source>
        <dbReference type="SAM" id="SignalP"/>
    </source>
</evidence>
<name>A0A2S4M3N0_9HYPH</name>
<evidence type="ECO:0000259" key="6">
    <source>
        <dbReference type="Pfam" id="PF25917"/>
    </source>
</evidence>
<reference evidence="9 10" key="1">
    <citation type="submission" date="2018-01" db="EMBL/GenBank/DDBJ databases">
        <title>Genomic Encyclopedia of Type Strains, Phase III (KMG-III): the genomes of soil and plant-associated and newly described type strains.</title>
        <authorList>
            <person name="Whitman W."/>
        </authorList>
    </citation>
    <scope>NUCLEOTIDE SEQUENCE [LARGE SCALE GENOMIC DNA]</scope>
    <source>
        <strain evidence="9 10">1131</strain>
    </source>
</reference>
<dbReference type="RefSeq" id="WP_103719771.1">
    <property type="nucleotide sequence ID" value="NZ_PQFZ01000012.1"/>
</dbReference>
<dbReference type="PANTHER" id="PTHR30469">
    <property type="entry name" value="MULTIDRUG RESISTANCE PROTEIN MDTA"/>
    <property type="match status" value="1"/>
</dbReference>
<dbReference type="Proteomes" id="UP000236919">
    <property type="component" value="Unassembled WGS sequence"/>
</dbReference>
<evidence type="ECO:0000256" key="2">
    <source>
        <dbReference type="ARBA" id="ARBA00009477"/>
    </source>
</evidence>
<comment type="similarity">
    <text evidence="2">Belongs to the membrane fusion protein (MFP) (TC 8.A.1) family.</text>
</comment>
<dbReference type="Gene3D" id="2.40.30.170">
    <property type="match status" value="1"/>
</dbReference>
<dbReference type="GO" id="GO:0015562">
    <property type="term" value="F:efflux transmembrane transporter activity"/>
    <property type="evidence" value="ECO:0007669"/>
    <property type="project" value="TreeGrafter"/>
</dbReference>
<dbReference type="Gene3D" id="2.40.50.100">
    <property type="match status" value="1"/>
</dbReference>
<dbReference type="Pfam" id="PF25917">
    <property type="entry name" value="BSH_RND"/>
    <property type="match status" value="1"/>
</dbReference>
<dbReference type="Gene3D" id="2.40.420.20">
    <property type="match status" value="1"/>
</dbReference>
<dbReference type="PROSITE" id="PS51257">
    <property type="entry name" value="PROKAR_LIPOPROTEIN"/>
    <property type="match status" value="1"/>
</dbReference>
<feature type="signal peptide" evidence="4">
    <location>
        <begin position="1"/>
        <end position="17"/>
    </location>
</feature>
<keyword evidence="4" id="KW-0732">Signal</keyword>
<feature type="domain" description="CusB-like beta-barrel" evidence="7">
    <location>
        <begin position="208"/>
        <end position="276"/>
    </location>
</feature>
<sequence>MKHIATFAAVGAALALAGCNSETNSNTKAAPPARPVLSIVVKPNSDKMIGFAGTIQPQYQTELGFRVLGRLIARNVNVGDLVKAGQNLAQLDPFILALAVRTAEADLVKARAQLANATAAESRISILLGRQVSNQADFDSAQQAKEAADAAVQQAEAGLAKAREQLGYTTLSADIDGVVTTTDAEVGQMVAAGKRVVSLARTDIREAVVDLPDDRAQLLAAGAPFEVHLQADPLIKANGKVREIAPQADAATRTRRIKVTLEQASEAFRLGATVTATPLEATASTINVPLSALLERDGATRVWIVDTAAKTVKTVPVQVAERNGRSARIAGGLEAGARLVVAGVNSLSEGQVVKIQADKIDERTTR</sequence>
<dbReference type="InterPro" id="IPR058624">
    <property type="entry name" value="MdtA-like_HH"/>
</dbReference>
<organism evidence="9 10">
    <name type="scientific">Bosea psychrotolerans</name>
    <dbReference type="NCBI Taxonomy" id="1871628"/>
    <lineage>
        <taxon>Bacteria</taxon>
        <taxon>Pseudomonadati</taxon>
        <taxon>Pseudomonadota</taxon>
        <taxon>Alphaproteobacteria</taxon>
        <taxon>Hyphomicrobiales</taxon>
        <taxon>Boseaceae</taxon>
        <taxon>Bosea</taxon>
    </lineage>
</organism>
<accession>A0A2S4M3N0</accession>
<dbReference type="InterPro" id="IPR006143">
    <property type="entry name" value="RND_pump_MFP"/>
</dbReference>
<dbReference type="InterPro" id="IPR058625">
    <property type="entry name" value="MdtA-like_BSH"/>
</dbReference>
<comment type="caution">
    <text evidence="9">The sequence shown here is derived from an EMBL/GenBank/DDBJ whole genome shotgun (WGS) entry which is preliminary data.</text>
</comment>
<evidence type="ECO:0000313" key="9">
    <source>
        <dbReference type="EMBL" id="POR49316.1"/>
    </source>
</evidence>
<dbReference type="SUPFAM" id="SSF111369">
    <property type="entry name" value="HlyD-like secretion proteins"/>
    <property type="match status" value="1"/>
</dbReference>
<dbReference type="Pfam" id="PF25967">
    <property type="entry name" value="RND-MFP_C"/>
    <property type="match status" value="1"/>
</dbReference>
<evidence type="ECO:0000256" key="3">
    <source>
        <dbReference type="ARBA" id="ARBA00022448"/>
    </source>
</evidence>
<dbReference type="AlphaFoldDB" id="A0A2S4M3N0"/>
<dbReference type="EMBL" id="PQFZ01000012">
    <property type="protein sequence ID" value="POR49316.1"/>
    <property type="molecule type" value="Genomic_DNA"/>
</dbReference>
<dbReference type="Pfam" id="PF25876">
    <property type="entry name" value="HH_MFP_RND"/>
    <property type="match status" value="1"/>
</dbReference>
<feature type="chain" id="PRO_5015405685" evidence="4">
    <location>
        <begin position="18"/>
        <end position="366"/>
    </location>
</feature>
<evidence type="ECO:0000259" key="7">
    <source>
        <dbReference type="Pfam" id="PF25954"/>
    </source>
</evidence>
<dbReference type="NCBIfam" id="TIGR01730">
    <property type="entry name" value="RND_mfp"/>
    <property type="match status" value="1"/>
</dbReference>
<dbReference type="InterPro" id="IPR058627">
    <property type="entry name" value="MdtA-like_C"/>
</dbReference>
<dbReference type="Gene3D" id="1.10.287.470">
    <property type="entry name" value="Helix hairpin bin"/>
    <property type="match status" value="1"/>
</dbReference>
<dbReference type="GO" id="GO:1990281">
    <property type="term" value="C:efflux pump complex"/>
    <property type="evidence" value="ECO:0007669"/>
    <property type="project" value="TreeGrafter"/>
</dbReference>
<evidence type="ECO:0000313" key="10">
    <source>
        <dbReference type="Proteomes" id="UP000236919"/>
    </source>
</evidence>